<evidence type="ECO:0000256" key="5">
    <source>
        <dbReference type="SAM" id="Phobius"/>
    </source>
</evidence>
<comment type="caution">
    <text evidence="7">The sequence shown here is derived from an EMBL/GenBank/DDBJ whole genome shotgun (WGS) entry which is preliminary data.</text>
</comment>
<comment type="subcellular location">
    <subcellularLocation>
        <location evidence="1">Membrane</location>
        <topology evidence="1">Multi-pass membrane protein</topology>
    </subcellularLocation>
</comment>
<accession>A0A4Y2H6S3</accession>
<evidence type="ECO:0000313" key="7">
    <source>
        <dbReference type="EMBL" id="GBM60428.1"/>
    </source>
</evidence>
<name>A0A4Y2H6S3_ARAVE</name>
<feature type="transmembrane region" description="Helical" evidence="5">
    <location>
        <begin position="323"/>
        <end position="348"/>
    </location>
</feature>
<keyword evidence="8" id="KW-1185">Reference proteome</keyword>
<proteinExistence type="predicted"/>
<feature type="transmembrane region" description="Helical" evidence="5">
    <location>
        <begin position="168"/>
        <end position="187"/>
    </location>
</feature>
<feature type="transmembrane region" description="Helical" evidence="5">
    <location>
        <begin position="194"/>
        <end position="214"/>
    </location>
</feature>
<dbReference type="PROSITE" id="PS50261">
    <property type="entry name" value="G_PROTEIN_RECEP_F2_4"/>
    <property type="match status" value="1"/>
</dbReference>
<keyword evidence="3 5" id="KW-1133">Transmembrane helix</keyword>
<dbReference type="GO" id="GO:0004930">
    <property type="term" value="F:G protein-coupled receptor activity"/>
    <property type="evidence" value="ECO:0007669"/>
    <property type="project" value="InterPro"/>
</dbReference>
<sequence>MLCCNGVPLQPKNVNFVEYRDTAGSHGDLRRKRSSFCEYLDLKDVEFLEEGNVLIKAYNTTMSPIRSFIIVDHVSICFNRSMELKRQIFKQCIRWVYDIDEVKILGNGSAVLLSNLPHILEPGTYEFYKGKLLTCASDEDYDNNSTVIDGNPVHISTDESLSVTIGKVGSAISIIALTAHLIIFYHVPLLRNLLGWHLASLSFALLIAYSCAVIGQIPNVLGLCCIIVGIIQQNCFLVAFFCMNVIAFDVWRALRMATSKLVLSSENRKKTQFIIYIIYSWGVPVVITVTSVILDTVEGVPLWIKPGIGHKQTCWMTNDKAKIIFFVVPAFTLFLVNAIFFALSAFIIKNNTMKNTSEQQNQTARLNFVLYLRLAFMMGVTWLLGALASITNCTILWYIFDFLNPLQGLFIFLHFTCSRKVFKYVKQRITVRSLKTSTIGKQTCSSSDKHTIN</sequence>
<dbReference type="PANTHER" id="PTHR45902">
    <property type="entry name" value="LATROPHILIN RECEPTOR-LIKE PROTEIN A"/>
    <property type="match status" value="1"/>
</dbReference>
<dbReference type="AlphaFoldDB" id="A0A4Y2H6S3"/>
<feature type="transmembrane region" description="Helical" evidence="5">
    <location>
        <begin position="395"/>
        <end position="417"/>
    </location>
</feature>
<dbReference type="InterPro" id="IPR053231">
    <property type="entry name" value="GPCR_LN-TM7"/>
</dbReference>
<feature type="transmembrane region" description="Helical" evidence="5">
    <location>
        <begin position="273"/>
        <end position="294"/>
    </location>
</feature>
<keyword evidence="2 5" id="KW-0812">Transmembrane</keyword>
<evidence type="ECO:0000313" key="8">
    <source>
        <dbReference type="Proteomes" id="UP000499080"/>
    </source>
</evidence>
<evidence type="ECO:0000259" key="6">
    <source>
        <dbReference type="PROSITE" id="PS50261"/>
    </source>
</evidence>
<organism evidence="7 8">
    <name type="scientific">Araneus ventricosus</name>
    <name type="common">Orbweaver spider</name>
    <name type="synonym">Epeira ventricosa</name>
    <dbReference type="NCBI Taxonomy" id="182803"/>
    <lineage>
        <taxon>Eukaryota</taxon>
        <taxon>Metazoa</taxon>
        <taxon>Ecdysozoa</taxon>
        <taxon>Arthropoda</taxon>
        <taxon>Chelicerata</taxon>
        <taxon>Arachnida</taxon>
        <taxon>Araneae</taxon>
        <taxon>Araneomorphae</taxon>
        <taxon>Entelegynae</taxon>
        <taxon>Araneoidea</taxon>
        <taxon>Araneidae</taxon>
        <taxon>Araneus</taxon>
    </lineage>
</organism>
<keyword evidence="7" id="KW-0675">Receptor</keyword>
<keyword evidence="4 5" id="KW-0472">Membrane</keyword>
<dbReference type="Pfam" id="PF00002">
    <property type="entry name" value="7tm_2"/>
    <property type="match status" value="1"/>
</dbReference>
<evidence type="ECO:0000256" key="2">
    <source>
        <dbReference type="ARBA" id="ARBA00022692"/>
    </source>
</evidence>
<dbReference type="GO" id="GO:0016020">
    <property type="term" value="C:membrane"/>
    <property type="evidence" value="ECO:0007669"/>
    <property type="project" value="UniProtKB-SubCell"/>
</dbReference>
<dbReference type="InterPro" id="IPR017981">
    <property type="entry name" value="GPCR_2-like_7TM"/>
</dbReference>
<evidence type="ECO:0000256" key="4">
    <source>
        <dbReference type="ARBA" id="ARBA00023136"/>
    </source>
</evidence>
<dbReference type="GO" id="GO:0007166">
    <property type="term" value="P:cell surface receptor signaling pathway"/>
    <property type="evidence" value="ECO:0007669"/>
    <property type="project" value="InterPro"/>
</dbReference>
<reference evidence="7 8" key="1">
    <citation type="journal article" date="2019" name="Sci. Rep.">
        <title>Orb-weaving spider Araneus ventricosus genome elucidates the spidroin gene catalogue.</title>
        <authorList>
            <person name="Kono N."/>
            <person name="Nakamura H."/>
            <person name="Ohtoshi R."/>
            <person name="Moran D.A.P."/>
            <person name="Shinohara A."/>
            <person name="Yoshida Y."/>
            <person name="Fujiwara M."/>
            <person name="Mori M."/>
            <person name="Tomita M."/>
            <person name="Arakawa K."/>
        </authorList>
    </citation>
    <scope>NUCLEOTIDE SEQUENCE [LARGE SCALE GENOMIC DNA]</scope>
</reference>
<dbReference type="PANTHER" id="PTHR45902:SF4">
    <property type="entry name" value="G-PROTEIN COUPLED RECEPTORS FAMILY 2 PROFILE 2 DOMAIN-CONTAINING PROTEIN"/>
    <property type="match status" value="1"/>
</dbReference>
<evidence type="ECO:0000256" key="3">
    <source>
        <dbReference type="ARBA" id="ARBA00022989"/>
    </source>
</evidence>
<dbReference type="Proteomes" id="UP000499080">
    <property type="component" value="Unassembled WGS sequence"/>
</dbReference>
<dbReference type="OrthoDB" id="6425212at2759"/>
<protein>
    <submittedName>
        <fullName evidence="7">G-protein coupled receptor Mth2</fullName>
    </submittedName>
</protein>
<dbReference type="CDD" id="cd15039">
    <property type="entry name" value="7tmB3_Methuselah-like"/>
    <property type="match status" value="1"/>
</dbReference>
<feature type="transmembrane region" description="Helical" evidence="5">
    <location>
        <begin position="368"/>
        <end position="389"/>
    </location>
</feature>
<dbReference type="InterPro" id="IPR000832">
    <property type="entry name" value="GPCR_2_secretin-like"/>
</dbReference>
<feature type="transmembrane region" description="Helical" evidence="5">
    <location>
        <begin position="220"/>
        <end position="252"/>
    </location>
</feature>
<gene>
    <name evidence="7" type="primary">mth2_4</name>
    <name evidence="7" type="ORF">AVEN_780_1</name>
</gene>
<evidence type="ECO:0000256" key="1">
    <source>
        <dbReference type="ARBA" id="ARBA00004141"/>
    </source>
</evidence>
<dbReference type="Gene3D" id="1.20.1070.10">
    <property type="entry name" value="Rhodopsin 7-helix transmembrane proteins"/>
    <property type="match status" value="1"/>
</dbReference>
<dbReference type="EMBL" id="BGPR01001723">
    <property type="protein sequence ID" value="GBM60428.1"/>
    <property type="molecule type" value="Genomic_DNA"/>
</dbReference>
<feature type="domain" description="G-protein coupled receptors family 2 profile 2" evidence="6">
    <location>
        <begin position="162"/>
        <end position="419"/>
    </location>
</feature>